<gene>
    <name evidence="1" type="ORF">PDIGIT_LOCUS9547</name>
</gene>
<dbReference type="Proteomes" id="UP001152607">
    <property type="component" value="Unassembled WGS sequence"/>
</dbReference>
<dbReference type="EMBL" id="CAOQHR010000006">
    <property type="protein sequence ID" value="CAI6336447.1"/>
    <property type="molecule type" value="Genomic_DNA"/>
</dbReference>
<evidence type="ECO:0000313" key="1">
    <source>
        <dbReference type="EMBL" id="CAI6336447.1"/>
    </source>
</evidence>
<proteinExistence type="predicted"/>
<organism evidence="1 2">
    <name type="scientific">Periconia digitata</name>
    <dbReference type="NCBI Taxonomy" id="1303443"/>
    <lineage>
        <taxon>Eukaryota</taxon>
        <taxon>Fungi</taxon>
        <taxon>Dikarya</taxon>
        <taxon>Ascomycota</taxon>
        <taxon>Pezizomycotina</taxon>
        <taxon>Dothideomycetes</taxon>
        <taxon>Pleosporomycetidae</taxon>
        <taxon>Pleosporales</taxon>
        <taxon>Massarineae</taxon>
        <taxon>Periconiaceae</taxon>
        <taxon>Periconia</taxon>
    </lineage>
</organism>
<evidence type="ECO:0000313" key="2">
    <source>
        <dbReference type="Proteomes" id="UP001152607"/>
    </source>
</evidence>
<dbReference type="AlphaFoldDB" id="A0A9W4UK18"/>
<keyword evidence="2" id="KW-1185">Reference proteome</keyword>
<name>A0A9W4UK18_9PLEO</name>
<comment type="caution">
    <text evidence="1">The sequence shown here is derived from an EMBL/GenBank/DDBJ whole genome shotgun (WGS) entry which is preliminary data.</text>
</comment>
<protein>
    <submittedName>
        <fullName evidence="1">Uncharacterized protein</fullName>
    </submittedName>
</protein>
<reference evidence="1" key="1">
    <citation type="submission" date="2023-01" db="EMBL/GenBank/DDBJ databases">
        <authorList>
            <person name="Van Ghelder C."/>
            <person name="Rancurel C."/>
        </authorList>
    </citation>
    <scope>NUCLEOTIDE SEQUENCE</scope>
    <source>
        <strain evidence="1">CNCM I-4278</strain>
    </source>
</reference>
<sequence length="197" mass="21882">MRGDENVMGVRRLIPEWLLDGTLQPGQQHVMQHLPITDMVGGLDQWVEYLRICTSAFTSSIPLWVCGPLLFGTDTHLSQPANQPIISAMDPDSPETSASFSSPDCRDAIMVCMQQQLAPRTMVRAIYPLPKPSSPNFQRNKGGHQVRWLQLQCDIIVPRKVHTPTTQRVSEQGPAVLNNRIRAQVTSNPTPSSLCST</sequence>
<accession>A0A9W4UK18</accession>